<evidence type="ECO:0000313" key="4">
    <source>
        <dbReference type="Proteomes" id="UP001221142"/>
    </source>
</evidence>
<dbReference type="InterPro" id="IPR056884">
    <property type="entry name" value="NPHP3-like_N"/>
</dbReference>
<reference evidence="3" key="1">
    <citation type="submission" date="2023-03" db="EMBL/GenBank/DDBJ databases">
        <title>Massive genome expansion in bonnet fungi (Mycena s.s.) driven by repeated elements and novel gene families across ecological guilds.</title>
        <authorList>
            <consortium name="Lawrence Berkeley National Laboratory"/>
            <person name="Harder C.B."/>
            <person name="Miyauchi S."/>
            <person name="Viragh M."/>
            <person name="Kuo A."/>
            <person name="Thoen E."/>
            <person name="Andreopoulos B."/>
            <person name="Lu D."/>
            <person name="Skrede I."/>
            <person name="Drula E."/>
            <person name="Henrissat B."/>
            <person name="Morin E."/>
            <person name="Kohler A."/>
            <person name="Barry K."/>
            <person name="LaButti K."/>
            <person name="Morin E."/>
            <person name="Salamov A."/>
            <person name="Lipzen A."/>
            <person name="Mereny Z."/>
            <person name="Hegedus B."/>
            <person name="Baldrian P."/>
            <person name="Stursova M."/>
            <person name="Weitz H."/>
            <person name="Taylor A."/>
            <person name="Grigoriev I.V."/>
            <person name="Nagy L.G."/>
            <person name="Martin F."/>
            <person name="Kauserud H."/>
        </authorList>
    </citation>
    <scope>NUCLEOTIDE SEQUENCE</scope>
    <source>
        <strain evidence="3">9284</strain>
    </source>
</reference>
<evidence type="ECO:0000313" key="3">
    <source>
        <dbReference type="EMBL" id="KAJ7609452.1"/>
    </source>
</evidence>
<name>A0AAD7B3H1_9AGAR</name>
<feature type="domain" description="C2" evidence="2">
    <location>
        <begin position="474"/>
        <end position="587"/>
    </location>
</feature>
<dbReference type="Proteomes" id="UP001221142">
    <property type="component" value="Unassembled WGS sequence"/>
</dbReference>
<evidence type="ECO:0000256" key="1">
    <source>
        <dbReference type="ARBA" id="ARBA00022737"/>
    </source>
</evidence>
<dbReference type="InterPro" id="IPR027417">
    <property type="entry name" value="P-loop_NTPase"/>
</dbReference>
<dbReference type="PANTHER" id="PTHR10039">
    <property type="entry name" value="AMELOGENIN"/>
    <property type="match status" value="1"/>
</dbReference>
<dbReference type="CDD" id="cd00030">
    <property type="entry name" value="C2"/>
    <property type="match status" value="1"/>
</dbReference>
<dbReference type="PROSITE" id="PS50004">
    <property type="entry name" value="C2"/>
    <property type="match status" value="1"/>
</dbReference>
<dbReference type="InterPro" id="IPR000008">
    <property type="entry name" value="C2_dom"/>
</dbReference>
<dbReference type="AlphaFoldDB" id="A0AAD7B3H1"/>
<accession>A0AAD7B3H1</accession>
<proteinExistence type="predicted"/>
<protein>
    <recommendedName>
        <fullName evidence="2">C2 domain-containing protein</fullName>
    </recommendedName>
</protein>
<dbReference type="Pfam" id="PF00168">
    <property type="entry name" value="C2"/>
    <property type="match status" value="1"/>
</dbReference>
<dbReference type="EMBL" id="JARKIF010000040">
    <property type="protein sequence ID" value="KAJ7609452.1"/>
    <property type="molecule type" value="Genomic_DNA"/>
</dbReference>
<organism evidence="3 4">
    <name type="scientific">Roridomyces roridus</name>
    <dbReference type="NCBI Taxonomy" id="1738132"/>
    <lineage>
        <taxon>Eukaryota</taxon>
        <taxon>Fungi</taxon>
        <taxon>Dikarya</taxon>
        <taxon>Basidiomycota</taxon>
        <taxon>Agaricomycotina</taxon>
        <taxon>Agaricomycetes</taxon>
        <taxon>Agaricomycetidae</taxon>
        <taxon>Agaricales</taxon>
        <taxon>Marasmiineae</taxon>
        <taxon>Mycenaceae</taxon>
        <taxon>Roridomyces</taxon>
    </lineage>
</organism>
<dbReference type="InterPro" id="IPR035892">
    <property type="entry name" value="C2_domain_sf"/>
</dbReference>
<dbReference type="Pfam" id="PF24883">
    <property type="entry name" value="NPHP3_N"/>
    <property type="match status" value="1"/>
</dbReference>
<dbReference type="Gene3D" id="3.40.50.300">
    <property type="entry name" value="P-loop containing nucleotide triphosphate hydrolases"/>
    <property type="match status" value="1"/>
</dbReference>
<dbReference type="SUPFAM" id="SSF49562">
    <property type="entry name" value="C2 domain (Calcium/lipid-binding domain, CaLB)"/>
    <property type="match status" value="1"/>
</dbReference>
<evidence type="ECO:0000259" key="2">
    <source>
        <dbReference type="PROSITE" id="PS50004"/>
    </source>
</evidence>
<dbReference type="Gene3D" id="2.60.40.150">
    <property type="entry name" value="C2 domain"/>
    <property type="match status" value="1"/>
</dbReference>
<keyword evidence="1" id="KW-0677">Repeat</keyword>
<dbReference type="SUPFAM" id="SSF52540">
    <property type="entry name" value="P-loop containing nucleoside triphosphate hydrolases"/>
    <property type="match status" value="1"/>
</dbReference>
<sequence length="1043" mass="116550">MRDFSQEVIDLVLDEVAVSSDMDHPGHSSIAKCGLVCRRWASRSRFHILRELWCEGPEIEQFLSLLDTSSFPLLAMARSLYIFFPSDNSYKREHLARLSEGCVSLTQVVMTIDWPESEDSDVDNVSYSVFLETYLPVMGLRCGSHTHFEFIAFSDAEVSINTIAHILASLPALQEFKIAESTREPHIVITEDEQAGDLSLLPFPAHLNVLDLHGVVSGAGLFFDWLVSLPVLPAVDWLQIYAFERESDWNSLHAYTQRTGHHLLFLDIDSEIGGETPFRSFIEATDSRPRAEPRDLLRHASQLRHLSFQCRSPADVPDLLLKLTSIDLEEVLIVCKGDGRTVADADELTCRMLELVLKSKLFRRLERLSIENGDHASLFPAEARDSMPLAHARGDAPHGMNNLFRELVDLVLESSLADLDGCIYHLADADNNASFLRRRSLDQVSAITRIILFYFGSFCLSELGAASFFYHASWIPPARISLMASTISLCVLSVSEISWKPGVMRGEKPNMYVALYRDGVEVQRTRTIKRELSPKWEHIFRLASDVKMISLRVSHASNNPFSKHKCLGSVDIDVPTFVERVSQIRVFEELKLTSHSGTDSGMITVHLIGDDNQVAAAAVAKARKDIERIALADQSSAIVLASLLVGSELASTLASVTSKVSTVMRIGNELATIHPYATMAWKILTGVYQVVKKQQDTNDKLMNLVQTMDQVYDFVEAVEFLPQKVKSLEKQVSSIVKVTVECALFIQEYTAHGFCTHAIQGIWDTKQRKIDGLCHTLVKLKESFDSGLTIQSLLFSIRIMDKLDGLQQSDTLKRLNPVDMNASLRNTCLTGTRQKMLDNISDWVTLPSASGNVLWLSGVAGCGKSTISTTISERFRALDRLGAFLFFQRNDPAHSDPSAVIRTLAYSLGIFNSHIASAISVAIEQDAAIVNAPIQTQFAELLLAPLQSVEQYMDGPVLIILDALDECGSMESRSMLLSFLAEEFPKLPPVFRFLLTSRRESDIAGQFRNHFKEISLDPDTTVTTTDIEVFFRHETTQIRKQKI</sequence>
<keyword evidence="4" id="KW-1185">Reference proteome</keyword>
<comment type="caution">
    <text evidence="3">The sequence shown here is derived from an EMBL/GenBank/DDBJ whole genome shotgun (WGS) entry which is preliminary data.</text>
</comment>
<gene>
    <name evidence="3" type="ORF">FB45DRAFT_1126799</name>
</gene>